<reference evidence="9 10" key="1">
    <citation type="submission" date="2012-12" db="EMBL/GenBank/DDBJ databases">
        <title>Genome assembly of Fulvivirga imtechensis AK7.</title>
        <authorList>
            <person name="Nupur N."/>
            <person name="Khatri I."/>
            <person name="Kumar R."/>
            <person name="Subramanian S."/>
            <person name="Pinnaka A."/>
        </authorList>
    </citation>
    <scope>NUCLEOTIDE SEQUENCE [LARGE SCALE GENOMIC DNA]</scope>
    <source>
        <strain evidence="9 10">AK7</strain>
    </source>
</reference>
<proteinExistence type="predicted"/>
<dbReference type="RefSeq" id="WP_009579121.1">
    <property type="nucleotide sequence ID" value="NZ_AMZN01000025.1"/>
</dbReference>
<evidence type="ECO:0000256" key="3">
    <source>
        <dbReference type="ARBA" id="ARBA00022679"/>
    </source>
</evidence>
<dbReference type="Pfam" id="PF00550">
    <property type="entry name" value="PP-binding"/>
    <property type="match status" value="1"/>
</dbReference>
<dbReference type="InterPro" id="IPR001227">
    <property type="entry name" value="Ac_transferase_dom_sf"/>
</dbReference>
<dbReference type="Gene3D" id="1.10.1240.100">
    <property type="match status" value="1"/>
</dbReference>
<protein>
    <submittedName>
        <fullName evidence="9">Malonyl CoA-acyl carrier protein transacylase</fullName>
    </submittedName>
</protein>
<dbReference type="OrthoDB" id="4317020at2"/>
<dbReference type="InterPro" id="IPR036736">
    <property type="entry name" value="ACP-like_sf"/>
</dbReference>
<sequence length="980" mass="109153">MKNSNSSRTGLEIAIIGMAGRFPGAEDITEYWQNLLQGKETIARFTEEELALNVPEKLYSKRNYVRAKGYLKNIQYFDPQFFGYNKKEASQLSPQSRVFQECIWEAFEDAGYNIQKCQGSIGIYAGASSSLMWQLLTSMGTSSDLDHFSAALLNDKDYLCTRASYQLNLNGPSVTINTACSTSLVAIHMACRALLTRECDMALAGGVTVTLPTKSGYMYENGMINSPDGHCRPFDNKANGTVFSDGGGVVLLKRLSHAIEDGDNIHAVILGSAINNDGNSKVGFTAPSATGQADVIKQAYKVSKISPESISYIETHGTGTPIGDPIEIEALKTVFNKNQSIHLGSVKSNIGHLDVAAGVASLLKVIMALKHKQIPETLHFSELNDKIDITNTCFSINNGLRTWKVESVLRAGVNSFGIGGTNAHVILEEAPLPEVSTTDEEDKQLMLFSAKTDKSLEKYLAKVKTFLTESSCSLADLAYTQNFGRAWFDKRVAICFSGKEDLEKKLTQLIEKKNFSQVKARQKVIFAFGGIGAEYPNMGLDLYLGVKSFREIFQELQSILELDIIQQMYKSPQLENQQYFEENKEIILFCFEYALAKLFMRLGQQPFFMIGHGVGEYVAATLSGVISLKDAYKILLERKKVNSAHFAPALLSIQSNLAGITPYLNGNGLSVAACNSEFSTIVSGDQSNIQEFKEELDAMKIRSVAVPNTQVFNASKIEIDGFAELFSTICINEPEIPYISCITGEKVDALAVKNIGYWMDLMLNPIRFDLGINELLKYENTVFLELSPSMVISSWINRNKLKLSSQMAISVIRNKHDRVSDLSKLNEVLTELWKKGLAVQFNQLEHCNKGKRTSIPTYQFDRKFLWVEKEHLGVSAINSFYTDSDDRKDAIRGNFTKREIEEQLCKIWGQVINETDINPEKNLFESGITSLDAINANRLIKMHIGVELEITIMFEHPTIKSYAAYLFGIQNELTPQNVDL</sequence>
<dbReference type="InterPro" id="IPR014030">
    <property type="entry name" value="Ketoacyl_synth_N"/>
</dbReference>
<dbReference type="EMBL" id="AMZN01000025">
    <property type="protein sequence ID" value="ELR72271.1"/>
    <property type="molecule type" value="Genomic_DNA"/>
</dbReference>
<dbReference type="InterPro" id="IPR018201">
    <property type="entry name" value="Ketoacyl_synth_AS"/>
</dbReference>
<dbReference type="eggNOG" id="COG3321">
    <property type="taxonomic scope" value="Bacteria"/>
</dbReference>
<evidence type="ECO:0000256" key="5">
    <source>
        <dbReference type="ARBA" id="ARBA00023098"/>
    </source>
</evidence>
<dbReference type="CDD" id="cd00833">
    <property type="entry name" value="PKS"/>
    <property type="match status" value="1"/>
</dbReference>
<feature type="domain" description="Carrier" evidence="7">
    <location>
        <begin position="895"/>
        <end position="970"/>
    </location>
</feature>
<dbReference type="Pfam" id="PF00109">
    <property type="entry name" value="ketoacyl-synt"/>
    <property type="match status" value="1"/>
</dbReference>
<evidence type="ECO:0000259" key="7">
    <source>
        <dbReference type="PROSITE" id="PS50075"/>
    </source>
</evidence>
<dbReference type="FunFam" id="3.40.47.10:FF:000042">
    <property type="entry name" value="Polyketide synthase Pks13"/>
    <property type="match status" value="1"/>
</dbReference>
<keyword evidence="4" id="KW-0276">Fatty acid metabolism</keyword>
<dbReference type="InterPro" id="IPR009081">
    <property type="entry name" value="PP-bd_ACP"/>
</dbReference>
<feature type="domain" description="Ketosynthase family 3 (KS3)" evidence="8">
    <location>
        <begin position="10"/>
        <end position="429"/>
    </location>
</feature>
<dbReference type="InterPro" id="IPR014043">
    <property type="entry name" value="Acyl_transferase_dom"/>
</dbReference>
<dbReference type="AlphaFoldDB" id="L8JTH8"/>
<dbReference type="PROSITE" id="PS50075">
    <property type="entry name" value="CARRIER"/>
    <property type="match status" value="1"/>
</dbReference>
<keyword evidence="3" id="KW-0808">Transferase</keyword>
<dbReference type="Gene3D" id="3.40.47.10">
    <property type="match status" value="1"/>
</dbReference>
<evidence type="ECO:0000256" key="4">
    <source>
        <dbReference type="ARBA" id="ARBA00022832"/>
    </source>
</evidence>
<dbReference type="SMART" id="SM00827">
    <property type="entry name" value="PKS_AT"/>
    <property type="match status" value="1"/>
</dbReference>
<organism evidence="9 10">
    <name type="scientific">Fulvivirga imtechensis AK7</name>
    <dbReference type="NCBI Taxonomy" id="1237149"/>
    <lineage>
        <taxon>Bacteria</taxon>
        <taxon>Pseudomonadati</taxon>
        <taxon>Bacteroidota</taxon>
        <taxon>Cytophagia</taxon>
        <taxon>Cytophagales</taxon>
        <taxon>Fulvivirgaceae</taxon>
        <taxon>Fulvivirga</taxon>
    </lineage>
</organism>
<gene>
    <name evidence="9" type="ORF">C900_01686</name>
</gene>
<dbReference type="Pfam" id="PF00698">
    <property type="entry name" value="Acyl_transf_1"/>
    <property type="match status" value="1"/>
</dbReference>
<keyword evidence="6" id="KW-0511">Multifunctional enzyme</keyword>
<dbReference type="PROSITE" id="PS00606">
    <property type="entry name" value="KS3_1"/>
    <property type="match status" value="1"/>
</dbReference>
<dbReference type="PANTHER" id="PTHR43775">
    <property type="entry name" value="FATTY ACID SYNTHASE"/>
    <property type="match status" value="1"/>
</dbReference>
<accession>L8JTH8</accession>
<evidence type="ECO:0000313" key="10">
    <source>
        <dbReference type="Proteomes" id="UP000011135"/>
    </source>
</evidence>
<dbReference type="InterPro" id="IPR020841">
    <property type="entry name" value="PKS_Beta-ketoAc_synthase_dom"/>
</dbReference>
<dbReference type="GO" id="GO:0004315">
    <property type="term" value="F:3-oxoacyl-[acyl-carrier-protein] synthase activity"/>
    <property type="evidence" value="ECO:0007669"/>
    <property type="project" value="InterPro"/>
</dbReference>
<evidence type="ECO:0000259" key="8">
    <source>
        <dbReference type="PROSITE" id="PS52004"/>
    </source>
</evidence>
<dbReference type="SUPFAM" id="SSF47336">
    <property type="entry name" value="ACP-like"/>
    <property type="match status" value="1"/>
</dbReference>
<dbReference type="PROSITE" id="PS52004">
    <property type="entry name" value="KS3_2"/>
    <property type="match status" value="1"/>
</dbReference>
<dbReference type="SUPFAM" id="SSF53901">
    <property type="entry name" value="Thiolase-like"/>
    <property type="match status" value="1"/>
</dbReference>
<dbReference type="GO" id="GO:0004312">
    <property type="term" value="F:fatty acid synthase activity"/>
    <property type="evidence" value="ECO:0007669"/>
    <property type="project" value="TreeGrafter"/>
</dbReference>
<evidence type="ECO:0000256" key="2">
    <source>
        <dbReference type="ARBA" id="ARBA00022553"/>
    </source>
</evidence>
<evidence type="ECO:0000256" key="1">
    <source>
        <dbReference type="ARBA" id="ARBA00022450"/>
    </source>
</evidence>
<name>L8JTH8_9BACT</name>
<evidence type="ECO:0000313" key="9">
    <source>
        <dbReference type="EMBL" id="ELR72271.1"/>
    </source>
</evidence>
<keyword evidence="1" id="KW-0596">Phosphopantetheine</keyword>
<dbReference type="PATRIC" id="fig|1237149.3.peg.1639"/>
<dbReference type="InterPro" id="IPR014031">
    <property type="entry name" value="Ketoacyl_synth_C"/>
</dbReference>
<dbReference type="InterPro" id="IPR050091">
    <property type="entry name" value="PKS_NRPS_Biosynth_Enz"/>
</dbReference>
<dbReference type="Gene3D" id="3.40.366.10">
    <property type="entry name" value="Malonyl-Coenzyme A Acyl Carrier Protein, domain 2"/>
    <property type="match status" value="1"/>
</dbReference>
<dbReference type="Pfam" id="PF16197">
    <property type="entry name" value="KAsynt_C_assoc"/>
    <property type="match status" value="1"/>
</dbReference>
<dbReference type="SUPFAM" id="SSF52151">
    <property type="entry name" value="FabD/lysophospholipase-like"/>
    <property type="match status" value="1"/>
</dbReference>
<keyword evidence="2" id="KW-0597">Phosphoprotein</keyword>
<dbReference type="SMART" id="SM00825">
    <property type="entry name" value="PKS_KS"/>
    <property type="match status" value="1"/>
</dbReference>
<dbReference type="InterPro" id="IPR016039">
    <property type="entry name" value="Thiolase-like"/>
</dbReference>
<evidence type="ECO:0000256" key="6">
    <source>
        <dbReference type="ARBA" id="ARBA00023268"/>
    </source>
</evidence>
<dbReference type="InterPro" id="IPR016035">
    <property type="entry name" value="Acyl_Trfase/lysoPLipase"/>
</dbReference>
<dbReference type="Proteomes" id="UP000011135">
    <property type="component" value="Unassembled WGS sequence"/>
</dbReference>
<dbReference type="Pfam" id="PF02801">
    <property type="entry name" value="Ketoacyl-synt_C"/>
    <property type="match status" value="1"/>
</dbReference>
<dbReference type="STRING" id="1237149.C900_01686"/>
<keyword evidence="10" id="KW-1185">Reference proteome</keyword>
<comment type="caution">
    <text evidence="9">The sequence shown here is derived from an EMBL/GenBank/DDBJ whole genome shotgun (WGS) entry which is preliminary data.</text>
</comment>
<dbReference type="InterPro" id="IPR032821">
    <property type="entry name" value="PKS_assoc"/>
</dbReference>
<dbReference type="GO" id="GO:0006633">
    <property type="term" value="P:fatty acid biosynthetic process"/>
    <property type="evidence" value="ECO:0007669"/>
    <property type="project" value="InterPro"/>
</dbReference>
<dbReference type="PANTHER" id="PTHR43775:SF51">
    <property type="entry name" value="INACTIVE PHENOLPHTHIOCEROL SYNTHESIS POLYKETIDE SYNTHASE TYPE I PKS1-RELATED"/>
    <property type="match status" value="1"/>
</dbReference>
<keyword evidence="5" id="KW-0443">Lipid metabolism</keyword>
<dbReference type="Gene3D" id="1.10.1200.10">
    <property type="entry name" value="ACP-like"/>
    <property type="match status" value="1"/>
</dbReference>